<evidence type="ECO:0000256" key="2">
    <source>
        <dbReference type="ARBA" id="ARBA00022525"/>
    </source>
</evidence>
<comment type="subcellular location">
    <subcellularLocation>
        <location evidence="1">Secreted</location>
    </subcellularLocation>
</comment>
<keyword evidence="9" id="KW-1185">Reference proteome</keyword>
<name>A0A2S7SW69_9BACT</name>
<reference evidence="8 9" key="1">
    <citation type="submission" date="2018-01" db="EMBL/GenBank/DDBJ databases">
        <title>A novel member of the phylum Bacteroidetes isolated from glacier ice.</title>
        <authorList>
            <person name="Liu Q."/>
            <person name="Xin Y.-H."/>
        </authorList>
    </citation>
    <scope>NUCLEOTIDE SEQUENCE [LARGE SCALE GENOMIC DNA]</scope>
    <source>
        <strain evidence="8 9">RB1R16</strain>
    </source>
</reference>
<dbReference type="Pfam" id="PF13573">
    <property type="entry name" value="SprB"/>
    <property type="match status" value="5"/>
</dbReference>
<feature type="domain" description="SD-repeat containing protein B" evidence="5">
    <location>
        <begin position="577"/>
        <end position="641"/>
    </location>
</feature>
<dbReference type="Gene3D" id="2.60.40.10">
    <property type="entry name" value="Immunoglobulins"/>
    <property type="match status" value="1"/>
</dbReference>
<feature type="chain" id="PRO_5015751927" description="Secretion system C-terminal sorting domain-containing protein" evidence="4">
    <location>
        <begin position="31"/>
        <end position="1037"/>
    </location>
</feature>
<keyword evidence="3 4" id="KW-0732">Signal</keyword>
<dbReference type="NCBIfam" id="TIGR04183">
    <property type="entry name" value="Por_Secre_tail"/>
    <property type="match status" value="1"/>
</dbReference>
<evidence type="ECO:0000256" key="3">
    <source>
        <dbReference type="ARBA" id="ARBA00022729"/>
    </source>
</evidence>
<evidence type="ECO:0000259" key="7">
    <source>
        <dbReference type="Pfam" id="PF24595"/>
    </source>
</evidence>
<evidence type="ECO:0000259" key="5">
    <source>
        <dbReference type="Pfam" id="PF17210"/>
    </source>
</evidence>
<dbReference type="SUPFAM" id="SSF117074">
    <property type="entry name" value="Hypothetical protein PA1324"/>
    <property type="match status" value="1"/>
</dbReference>
<dbReference type="InterPro" id="IPR033764">
    <property type="entry name" value="Sdr_B"/>
</dbReference>
<dbReference type="InterPro" id="IPR025667">
    <property type="entry name" value="SprB_repeat"/>
</dbReference>
<organism evidence="8 9">
    <name type="scientific">Flavipsychrobacter stenotrophus</name>
    <dbReference type="NCBI Taxonomy" id="2077091"/>
    <lineage>
        <taxon>Bacteria</taxon>
        <taxon>Pseudomonadati</taxon>
        <taxon>Bacteroidota</taxon>
        <taxon>Chitinophagia</taxon>
        <taxon>Chitinophagales</taxon>
        <taxon>Chitinophagaceae</taxon>
        <taxon>Flavipsychrobacter</taxon>
    </lineage>
</organism>
<evidence type="ECO:0000313" key="8">
    <source>
        <dbReference type="EMBL" id="PQJ10857.1"/>
    </source>
</evidence>
<dbReference type="EMBL" id="PPSL01000003">
    <property type="protein sequence ID" value="PQJ10857.1"/>
    <property type="molecule type" value="Genomic_DNA"/>
</dbReference>
<feature type="signal peptide" evidence="4">
    <location>
        <begin position="1"/>
        <end position="30"/>
    </location>
</feature>
<feature type="domain" description="Secretion system C-terminal sorting" evidence="6">
    <location>
        <begin position="959"/>
        <end position="1035"/>
    </location>
</feature>
<dbReference type="Pfam" id="PF18962">
    <property type="entry name" value="Por_Secre_tail"/>
    <property type="match status" value="1"/>
</dbReference>
<dbReference type="Gene3D" id="2.60.40.740">
    <property type="match status" value="1"/>
</dbReference>
<protein>
    <recommendedName>
        <fullName evidence="10">Secretion system C-terminal sorting domain-containing protein</fullName>
    </recommendedName>
</protein>
<dbReference type="InterPro" id="IPR055353">
    <property type="entry name" value="DUF7619"/>
</dbReference>
<feature type="domain" description="DUF7619" evidence="7">
    <location>
        <begin position="804"/>
        <end position="939"/>
    </location>
</feature>
<accession>A0A2S7SW69</accession>
<gene>
    <name evidence="8" type="ORF">CJD36_012870</name>
</gene>
<dbReference type="InterPro" id="IPR013783">
    <property type="entry name" value="Ig-like_fold"/>
</dbReference>
<dbReference type="InterPro" id="IPR026444">
    <property type="entry name" value="Secre_tail"/>
</dbReference>
<evidence type="ECO:0008006" key="10">
    <source>
        <dbReference type="Google" id="ProtNLM"/>
    </source>
</evidence>
<dbReference type="GO" id="GO:0005576">
    <property type="term" value="C:extracellular region"/>
    <property type="evidence" value="ECO:0007669"/>
    <property type="project" value="UniProtKB-SubCell"/>
</dbReference>
<proteinExistence type="predicted"/>
<evidence type="ECO:0000256" key="4">
    <source>
        <dbReference type="SAM" id="SignalP"/>
    </source>
</evidence>
<dbReference type="AlphaFoldDB" id="A0A2S7SW69"/>
<dbReference type="Pfam" id="PF24595">
    <property type="entry name" value="DUF7619"/>
    <property type="match status" value="1"/>
</dbReference>
<evidence type="ECO:0000259" key="6">
    <source>
        <dbReference type="Pfam" id="PF18962"/>
    </source>
</evidence>
<keyword evidence="2" id="KW-0964">Secreted</keyword>
<dbReference type="Pfam" id="PF17210">
    <property type="entry name" value="SdrD_B"/>
    <property type="match status" value="1"/>
</dbReference>
<evidence type="ECO:0000313" key="9">
    <source>
        <dbReference type="Proteomes" id="UP000239872"/>
    </source>
</evidence>
<evidence type="ECO:0000256" key="1">
    <source>
        <dbReference type="ARBA" id="ARBA00004613"/>
    </source>
</evidence>
<sequence>MSRSSYQVEQNSSIMKKLFTSLILSALAFASNGQTVTATLTTPPCHADGVLTSSTTGLTPPLTFTYYLSGSPSIVHSGVATTTDALTSYAGQGVYIVVSGGSTTSASTYYAGAPPFTYTTTTTNAVCPALGTATATVTGGTAPYTYTWTNQTTGVVTPGNPAGLSGGAYDLMVTDAAGCMYGSIYANDSIAIYTSPGFTYSVTTTAANCTNGTATVASISGGLPPYSYVWSTMASTSGISGLSMGSYNVTVTDANGCSDIRYAYVSQAITITSSVTPTPATCTASNGAVIAFGAGGTPPYTYLWSNGATTQSQGGLGAGYYSVVATDANGCIGNGAGSVVASTPITATYATTASSCTAPTGTATLTLAGGTTPYAINWYTYPAQTGLTATALAPGNYSFHVTDAVGCLRTGTVTINPIDIINLSFATTSATCTLSNGSATVTSTGGVAPLTYAWVSGGTTATLSAAPAGYHYVTVTDVNGCSKTGYAYVASSSPVNVAMANTSPSCLFTSDGSVHATVWGGTTPYSYNWSTGASTSTITSLDEGYYSVYVTDATGCTAHNYTYLLPGTTSTSCYCTISGTVYHDLNGNCTQDAGEPGIQGIQIHCSGWGYTYTNAAGHYSFIVPSGSYTISETVQTLYPLTACAVNNVPLTIVASTGCTNVVNFANDLATIHDIHISTWDYNHAIPGNTYTQATIITNEGTVNEGSILAGYKTDGQIFAPTFIPGGIFSGAANWYSSSTIPSLTPGASQAFHENYTVPTDIPLSTDLVFRDSAVSAAPMTSWLTDYTPWNNVNYFTTTVVGSYDPNFKEVSPKGTGPTGIIGYADSVLEYMVHFQNTGTYYAEKVVVIDTLDPNLDWATLHPVYQSHQCVVTMNENGVATFTFNGIHLPYDPSYPVTSNGMFTYTIKTRHGLPVGTQIRNRASIYFDYNTPIITNSTLNTIGHAVGIPTTTDQHSSFSIYPNPAEKTCFAVINSDVFGNADMQITDITGKVLISKTVSLSLGAQTIPVDINTLAPGMYLVSLHNQGKVETQKLVIMK</sequence>
<comment type="caution">
    <text evidence="8">The sequence shown here is derived from an EMBL/GenBank/DDBJ whole genome shotgun (WGS) entry which is preliminary data.</text>
</comment>
<dbReference type="Proteomes" id="UP000239872">
    <property type="component" value="Unassembled WGS sequence"/>
</dbReference>